<evidence type="ECO:0000256" key="6">
    <source>
        <dbReference type="ARBA" id="ARBA00023315"/>
    </source>
</evidence>
<dbReference type="GO" id="GO:0071555">
    <property type="term" value="P:cell wall organization"/>
    <property type="evidence" value="ECO:0007669"/>
    <property type="project" value="UniProtKB-KW"/>
</dbReference>
<accession>A0A4P6EKX6</accession>
<gene>
    <name evidence="8" type="ORF">ET495_05715</name>
</gene>
<keyword evidence="9" id="KW-1185">Reference proteome</keyword>
<dbReference type="AlphaFoldDB" id="A0A4P6EKX6"/>
<keyword evidence="7" id="KW-0961">Cell wall biogenesis/degradation</keyword>
<comment type="similarity">
    <text evidence="1">Belongs to the FemABX family.</text>
</comment>
<organism evidence="8 9">
    <name type="scientific">Xylanimonas allomyrinae</name>
    <dbReference type="NCBI Taxonomy" id="2509459"/>
    <lineage>
        <taxon>Bacteria</taxon>
        <taxon>Bacillati</taxon>
        <taxon>Actinomycetota</taxon>
        <taxon>Actinomycetes</taxon>
        <taxon>Micrococcales</taxon>
        <taxon>Promicromonosporaceae</taxon>
        <taxon>Xylanimonas</taxon>
    </lineage>
</organism>
<keyword evidence="6" id="KW-0012">Acyltransferase</keyword>
<evidence type="ECO:0000256" key="1">
    <source>
        <dbReference type="ARBA" id="ARBA00009943"/>
    </source>
</evidence>
<dbReference type="SUPFAM" id="SSF55729">
    <property type="entry name" value="Acyl-CoA N-acyltransferases (Nat)"/>
    <property type="match status" value="2"/>
</dbReference>
<evidence type="ECO:0000256" key="3">
    <source>
        <dbReference type="ARBA" id="ARBA00022679"/>
    </source>
</evidence>
<dbReference type="EMBL" id="CP035495">
    <property type="protein sequence ID" value="QAY62826.1"/>
    <property type="molecule type" value="Genomic_DNA"/>
</dbReference>
<dbReference type="GO" id="GO:0016755">
    <property type="term" value="F:aminoacyltransferase activity"/>
    <property type="evidence" value="ECO:0007669"/>
    <property type="project" value="InterPro"/>
</dbReference>
<evidence type="ECO:0000256" key="5">
    <source>
        <dbReference type="ARBA" id="ARBA00022984"/>
    </source>
</evidence>
<reference evidence="8 9" key="1">
    <citation type="submission" date="2019-01" db="EMBL/GenBank/DDBJ databases">
        <title>Genome sequencing of strain 2JSPR-7.</title>
        <authorList>
            <person name="Heo J."/>
            <person name="Kim S.-J."/>
            <person name="Kim J.-S."/>
            <person name="Hong S.-B."/>
            <person name="Kwon S.-W."/>
        </authorList>
    </citation>
    <scope>NUCLEOTIDE SEQUENCE [LARGE SCALE GENOMIC DNA]</scope>
    <source>
        <strain evidence="8 9">2JSPR-7</strain>
    </source>
</reference>
<dbReference type="KEGG" id="xyl:ET495_05715"/>
<evidence type="ECO:0000256" key="7">
    <source>
        <dbReference type="ARBA" id="ARBA00023316"/>
    </source>
</evidence>
<keyword evidence="5" id="KW-0573">Peptidoglycan synthesis</keyword>
<keyword evidence="3 8" id="KW-0808">Transferase</keyword>
<dbReference type="PANTHER" id="PTHR36174:SF2">
    <property type="entry name" value="AMINOACYLTRANSFERASE FEMA"/>
    <property type="match status" value="1"/>
</dbReference>
<dbReference type="InterPro" id="IPR003447">
    <property type="entry name" value="FEMABX"/>
</dbReference>
<dbReference type="GO" id="GO:0009252">
    <property type="term" value="P:peptidoglycan biosynthetic process"/>
    <property type="evidence" value="ECO:0007669"/>
    <property type="project" value="UniProtKB-KW"/>
</dbReference>
<name>A0A4P6EKX6_9MICO</name>
<dbReference type="PANTHER" id="PTHR36174">
    <property type="entry name" value="LIPID II:GLYCINE GLYCYLTRANSFERASE"/>
    <property type="match status" value="1"/>
</dbReference>
<dbReference type="InterPro" id="IPR050644">
    <property type="entry name" value="PG_Glycine_Bridge_Synth"/>
</dbReference>
<keyword evidence="4" id="KW-0133">Cell shape</keyword>
<evidence type="ECO:0000313" key="8">
    <source>
        <dbReference type="EMBL" id="QAY62826.1"/>
    </source>
</evidence>
<evidence type="ECO:0000256" key="2">
    <source>
        <dbReference type="ARBA" id="ARBA00022490"/>
    </source>
</evidence>
<sequence>MTLRLAELSEDRFAAFVGAAAHASFLQAAPMAAVLRHGGWTVRHVAVLRGDDVVLASRVVSKPMLGGTHAEVQYGPVGGPDAEAAAFFFDAMREYAKRIGALELVVLPDADYREHEADGTPRTEPDTSLVRALTALGYAHGGVAAGYEGGEPGWHFVKDLSGLTDTAALRRSYGKDGLYAVKRAQAFGVRVRRLTRDELGTFKRITAMTSARRGYDDHTLGYYEAFFDAFGRQAQFLLAEVDLEAYASGLHRQIADLEARIAASASPKKQGQRDEWAAQIATHRARLAESARIAAERGSGPLPLAASLFVDSADELVYLFSGSDDTLSQFYGPYAIQDHVLGDAVARGVGRYNMLGIDGVFDGSDGVLRFKQHFSGHVVRKVGRFTYYPSKAKHRLIQVTKRALGRG</sequence>
<dbReference type="RefSeq" id="WP_129203334.1">
    <property type="nucleotide sequence ID" value="NZ_CP035495.1"/>
</dbReference>
<dbReference type="Gene3D" id="3.40.630.30">
    <property type="match status" value="2"/>
</dbReference>
<dbReference type="GO" id="GO:0008360">
    <property type="term" value="P:regulation of cell shape"/>
    <property type="evidence" value="ECO:0007669"/>
    <property type="project" value="UniProtKB-KW"/>
</dbReference>
<dbReference type="Gene3D" id="1.20.58.90">
    <property type="match status" value="1"/>
</dbReference>
<keyword evidence="2" id="KW-0963">Cytoplasm</keyword>
<proteinExistence type="inferred from homology"/>
<evidence type="ECO:0000313" key="9">
    <source>
        <dbReference type="Proteomes" id="UP000291758"/>
    </source>
</evidence>
<dbReference type="Proteomes" id="UP000291758">
    <property type="component" value="Chromosome"/>
</dbReference>
<dbReference type="InterPro" id="IPR016181">
    <property type="entry name" value="Acyl_CoA_acyltransferase"/>
</dbReference>
<dbReference type="PROSITE" id="PS51191">
    <property type="entry name" value="FEMABX"/>
    <property type="match status" value="1"/>
</dbReference>
<evidence type="ECO:0000256" key="4">
    <source>
        <dbReference type="ARBA" id="ARBA00022960"/>
    </source>
</evidence>
<dbReference type="Pfam" id="PF02388">
    <property type="entry name" value="FemAB"/>
    <property type="match status" value="1"/>
</dbReference>
<protein>
    <submittedName>
        <fullName evidence="8">Peptidoglycan bridge formation glycyltransferase FemA/FemB family protein</fullName>
    </submittedName>
</protein>
<dbReference type="OrthoDB" id="9785911at2"/>